<evidence type="ECO:0000313" key="2">
    <source>
        <dbReference type="EMBL" id="MCI08202.1"/>
    </source>
</evidence>
<comment type="caution">
    <text evidence="2">The sequence shown here is derived from an EMBL/GenBank/DDBJ whole genome shotgun (WGS) entry which is preliminary data.</text>
</comment>
<feature type="region of interest" description="Disordered" evidence="1">
    <location>
        <begin position="68"/>
        <end position="87"/>
    </location>
</feature>
<accession>A0A392P8Y7</accession>
<proteinExistence type="predicted"/>
<feature type="non-terminal residue" evidence="2">
    <location>
        <position position="271"/>
    </location>
</feature>
<evidence type="ECO:0000256" key="1">
    <source>
        <dbReference type="SAM" id="MobiDB-lite"/>
    </source>
</evidence>
<name>A0A392P8Y7_9FABA</name>
<keyword evidence="3" id="KW-1185">Reference proteome</keyword>
<dbReference type="EMBL" id="LXQA010068140">
    <property type="protein sequence ID" value="MCI08202.1"/>
    <property type="molecule type" value="Genomic_DNA"/>
</dbReference>
<evidence type="ECO:0000313" key="3">
    <source>
        <dbReference type="Proteomes" id="UP000265520"/>
    </source>
</evidence>
<dbReference type="Proteomes" id="UP000265520">
    <property type="component" value="Unassembled WGS sequence"/>
</dbReference>
<sequence length="271" mass="30962">MLLAQNKLLTQALEELTKQLSKLPQQLKEMHEVPSKHKQVAYCELCNGDHSTGYCPSSNEEVNYMGNQQRQGRHQGNTGYQRGNDPNYGQGWRHDAGLSNIQHQYENYNHNSPQQDQTSNLEDTLVNQQNTHASIKNIETQLGQMANQMADMQGSRNPPPDTQPNSTEHEIFIRIDEKIEVIEEFGGENVVENKEEEGLEECGTMQILKITKPHVTQFPYSCPLAQEENSEGEEKKLVEKEEKNKQERVKINKAEIDEVVESICALFNKQL</sequence>
<dbReference type="AlphaFoldDB" id="A0A392P8Y7"/>
<organism evidence="2 3">
    <name type="scientific">Trifolium medium</name>
    <dbReference type="NCBI Taxonomy" id="97028"/>
    <lineage>
        <taxon>Eukaryota</taxon>
        <taxon>Viridiplantae</taxon>
        <taxon>Streptophyta</taxon>
        <taxon>Embryophyta</taxon>
        <taxon>Tracheophyta</taxon>
        <taxon>Spermatophyta</taxon>
        <taxon>Magnoliopsida</taxon>
        <taxon>eudicotyledons</taxon>
        <taxon>Gunneridae</taxon>
        <taxon>Pentapetalae</taxon>
        <taxon>rosids</taxon>
        <taxon>fabids</taxon>
        <taxon>Fabales</taxon>
        <taxon>Fabaceae</taxon>
        <taxon>Papilionoideae</taxon>
        <taxon>50 kb inversion clade</taxon>
        <taxon>NPAAA clade</taxon>
        <taxon>Hologalegina</taxon>
        <taxon>IRL clade</taxon>
        <taxon>Trifolieae</taxon>
        <taxon>Trifolium</taxon>
    </lineage>
</organism>
<feature type="compositionally biased region" description="Low complexity" evidence="1">
    <location>
        <begin position="68"/>
        <end position="79"/>
    </location>
</feature>
<reference evidence="2 3" key="1">
    <citation type="journal article" date="2018" name="Front. Plant Sci.">
        <title>Red Clover (Trifolium pratense) and Zigzag Clover (T. medium) - A Picture of Genomic Similarities and Differences.</title>
        <authorList>
            <person name="Dluhosova J."/>
            <person name="Istvanek J."/>
            <person name="Nedelnik J."/>
            <person name="Repkova J."/>
        </authorList>
    </citation>
    <scope>NUCLEOTIDE SEQUENCE [LARGE SCALE GENOMIC DNA]</scope>
    <source>
        <strain evidence="3">cv. 10/8</strain>
        <tissue evidence="2">Leaf</tissue>
    </source>
</reference>
<protein>
    <submittedName>
        <fullName evidence="2">Uncharacterized protein</fullName>
    </submittedName>
</protein>